<dbReference type="AlphaFoldDB" id="A0A075I4J5"/>
<organism evidence="1">
    <name type="scientific">uncultured marine thaumarchaeote KM3_95_D02</name>
    <dbReference type="NCBI Taxonomy" id="1456347"/>
    <lineage>
        <taxon>Archaea</taxon>
        <taxon>Nitrososphaerota</taxon>
        <taxon>environmental samples</taxon>
    </lineage>
</organism>
<dbReference type="Gene3D" id="1.25.40.10">
    <property type="entry name" value="Tetratricopeptide repeat domain"/>
    <property type="match status" value="1"/>
</dbReference>
<dbReference type="EMBL" id="KF901177">
    <property type="protein sequence ID" value="AIF20833.1"/>
    <property type="molecule type" value="Genomic_DNA"/>
</dbReference>
<evidence type="ECO:0008006" key="2">
    <source>
        <dbReference type="Google" id="ProtNLM"/>
    </source>
</evidence>
<proteinExistence type="predicted"/>
<sequence>MIWQNGCKKIGREKEALELYDKRIEKDLEEGDLHMAAWINETKAYYYDSIGRFKDEFDCYEKTIQFCEKSRKDLTDEAVGYLSSAYSRNAFSFKTFGNMDKAMEYIGHAIKLEREYEFDRQDYWETKMYWLPDEEATKFLDEEIKAWQNSSHDDKKEYIERIESSKNELLKKLAK</sequence>
<reference evidence="1" key="1">
    <citation type="journal article" date="2014" name="Genome Biol. Evol.">
        <title>Pangenome evidence for extensive interdomain horizontal transfer affecting lineage core and shell genes in uncultured planktonic thaumarchaeota and euryarchaeota.</title>
        <authorList>
            <person name="Deschamps P."/>
            <person name="Zivanovic Y."/>
            <person name="Moreira D."/>
            <person name="Rodriguez-Valera F."/>
            <person name="Lopez-Garcia P."/>
        </authorList>
    </citation>
    <scope>NUCLEOTIDE SEQUENCE</scope>
</reference>
<accession>A0A075I4J5</accession>
<protein>
    <recommendedName>
        <fullName evidence="2">Tetratricopeptide repeat protein</fullName>
    </recommendedName>
</protein>
<dbReference type="InterPro" id="IPR011990">
    <property type="entry name" value="TPR-like_helical_dom_sf"/>
</dbReference>
<evidence type="ECO:0000313" key="1">
    <source>
        <dbReference type="EMBL" id="AIF20833.1"/>
    </source>
</evidence>
<name>A0A075I4J5_9ARCH</name>
<dbReference type="SUPFAM" id="SSF48452">
    <property type="entry name" value="TPR-like"/>
    <property type="match status" value="1"/>
</dbReference>